<evidence type="ECO:0000313" key="1">
    <source>
        <dbReference type="EMBL" id="AEE13726.1"/>
    </source>
</evidence>
<name>M1E4R8_9BACT</name>
<dbReference type="AlphaFoldDB" id="M1E4R8"/>
<dbReference type="OrthoDB" id="1676884at2"/>
<dbReference type="EMBL" id="CP002690">
    <property type="protein sequence ID" value="AEE13726.1"/>
    <property type="molecule type" value="Genomic_DNA"/>
</dbReference>
<evidence type="ECO:0008006" key="3">
    <source>
        <dbReference type="Google" id="ProtNLM"/>
    </source>
</evidence>
<dbReference type="STRING" id="747365.Thena_0074"/>
<protein>
    <recommendedName>
        <fullName evidence="3">Hemolysin-type calcium-binding region</fullName>
    </recommendedName>
</protein>
<keyword evidence="2" id="KW-1185">Reference proteome</keyword>
<dbReference type="RefSeq" id="WP_013755456.1">
    <property type="nucleotide sequence ID" value="NC_015499.1"/>
</dbReference>
<organism evidence="1 2">
    <name type="scientific">Thermodesulfobium narugense DSM 14796</name>
    <dbReference type="NCBI Taxonomy" id="747365"/>
    <lineage>
        <taxon>Bacteria</taxon>
        <taxon>Pseudomonadati</taxon>
        <taxon>Thermodesulfobiota</taxon>
        <taxon>Thermodesulfobiia</taxon>
        <taxon>Thermodesulfobiales</taxon>
        <taxon>Thermodesulfobiaceae</taxon>
        <taxon>Thermodesulfobium</taxon>
    </lineage>
</organism>
<dbReference type="HOGENOM" id="CLU_743808_0_0_9"/>
<dbReference type="eggNOG" id="COG2931">
    <property type="taxonomic scope" value="Bacteria"/>
</dbReference>
<sequence>MITKAVLPFLYKVIKTADSAALKKSLEDAGIKASGPVDTRAETNLLRGNFLLQSGFLDYGKNLNESDNTTHAEGKTAAEISGLIAGGLAADIITKVMPGLPGGPAGIAISVIANFILSEIGSQKFGEFWDRFEDGSILKILDEWALANQNTSSIYPKTVQSLLGQGILHTDPLVIDLSGKGIRLTDVNSSKAMFDLTGSGFANKVGWITNDEGFLVLDKNNNGKVDDISEMFGNSSTSGFQSLSAYDANKDGKIDSSDPIFKDLKVWQDTNNDGITEPGELKSLSELGIKSISLNAQRTNITQNGNQITQIASVEKEDGTTLQAADVNLTLNKLYSYYNKDVQLNPDILGLPWIKGYGFMPDLPIAMSLDTTLLTW</sequence>
<reference evidence="1 2" key="1">
    <citation type="submission" date="2011-04" db="EMBL/GenBank/DDBJ databases">
        <title>The complete genome of Thermodesulfobium narugense DSM 14796.</title>
        <authorList>
            <consortium name="US DOE Joint Genome Institute (JGI-PGF)"/>
            <person name="Lucas S."/>
            <person name="Han J."/>
            <person name="Lapidus A."/>
            <person name="Bruce D."/>
            <person name="Goodwin L."/>
            <person name="Pitluck S."/>
            <person name="Peters L."/>
            <person name="Kyrpides N."/>
            <person name="Mavromatis K."/>
            <person name="Pagani I."/>
            <person name="Ivanova N."/>
            <person name="Ovchinnikova G."/>
            <person name="Zhang X."/>
            <person name="Saunders L."/>
            <person name="Detter J.C."/>
            <person name="Tapia R."/>
            <person name="Han C."/>
            <person name="Land M."/>
            <person name="Hauser L."/>
            <person name="Markowitz V."/>
            <person name="Cheng J.-F."/>
            <person name="Hugenholtz P."/>
            <person name="Woyke T."/>
            <person name="Wu D."/>
            <person name="Spring S."/>
            <person name="Schroeder M."/>
            <person name="Brambilla E."/>
            <person name="Klenk H.-P."/>
            <person name="Eisen J.A."/>
        </authorList>
    </citation>
    <scope>NUCLEOTIDE SEQUENCE [LARGE SCALE GENOMIC DNA]</scope>
    <source>
        <strain evidence="1 2">DSM 14796</strain>
    </source>
</reference>
<dbReference type="KEGG" id="tnr:Thena_0074"/>
<gene>
    <name evidence="1" type="ORF">Thena_0074</name>
</gene>
<dbReference type="PANTHER" id="PTHR39431">
    <property type="entry name" value="FRPA/C-RELATED PROTEIN"/>
    <property type="match status" value="1"/>
</dbReference>
<accession>M1E4R8</accession>
<dbReference type="Proteomes" id="UP000011765">
    <property type="component" value="Chromosome"/>
</dbReference>
<evidence type="ECO:0000313" key="2">
    <source>
        <dbReference type="Proteomes" id="UP000011765"/>
    </source>
</evidence>
<dbReference type="PANTHER" id="PTHR39431:SF1">
    <property type="entry name" value="FRPA_C-RELATED PROTEIN"/>
    <property type="match status" value="1"/>
</dbReference>
<proteinExistence type="predicted"/>